<reference evidence="1" key="1">
    <citation type="journal article" date="2021" name="Proc. Natl. Acad. Sci. U.S.A.">
        <title>A Catalog of Tens of Thousands of Viruses from Human Metagenomes Reveals Hidden Associations with Chronic Diseases.</title>
        <authorList>
            <person name="Tisza M.J."/>
            <person name="Buck C.B."/>
        </authorList>
    </citation>
    <scope>NUCLEOTIDE SEQUENCE</scope>
    <source>
        <strain evidence="1">CtxkP1</strain>
    </source>
</reference>
<accession>A0A8S5QRG7</accession>
<proteinExistence type="predicted"/>
<protein>
    <submittedName>
        <fullName evidence="1">Portal protein</fullName>
    </submittedName>
</protein>
<dbReference type="InterPro" id="IPR032427">
    <property type="entry name" value="P22_portal"/>
</dbReference>
<sequence>MPQILLNKKRVAPTKEKREKRKMSVFPDPQHLGMEILSQAEKHWLAMDKFRRDRERNKRYCYGDQWKDLVCVDGRTMTEEQYLKEQGTVPLKNNLIRRLVRSVLGVWRSQSKEPTCYARDRDEQKLGETMSGVLQYNMQLNRMDEMLGRAMEEFLISGLVVQRKYYGWKNDKEDCWTDAVPPNNFFIDANMRDFRGWDCSIVGEIHDVSFPSLCARFAQDPKAVDSLREIYVGASDRTSLQTFLASTFGESNYGNLSFYAPSDSGLCRVIEVWRKETKSRYRCHDVNNGDVYKIEIDDYAELVGKKNKARLVQAAEAGMSKDEVSLIEAEWFVDEFWHYYYLSPFGDIIEAGETPYEHKGHPYVFKAYPFIDGEIHSFVGDVVDQQRYVNRLIALHDMIMKNSAKNTMIMPEEAVGGKMSFEEMIDEWSRPDGVLMVRTKNGTPMPQQMTGISPGAIGINEVLNLQLKFFEDISGVNGALQGKPGFSGMSASLYAQQTQNSTTSLLELLESFSSFVKEGAIKDVKNMQQFYNTKRITNIVGKSGTAIVYDPERIRDVEFDLNIAESTSSPVYRQLANDFLMEIWRAGQINLAQLLEAGDFPFADDLLESLKQQEAQMEQGQIPQGLPPELMQQAQAGANMNVVNTLDGAMRR</sequence>
<organism evidence="1">
    <name type="scientific">Podoviridae sp. ctxkP1</name>
    <dbReference type="NCBI Taxonomy" id="2826591"/>
    <lineage>
        <taxon>Viruses</taxon>
        <taxon>Duplodnaviria</taxon>
        <taxon>Heunggongvirae</taxon>
        <taxon>Uroviricota</taxon>
        <taxon>Caudoviricetes</taxon>
    </lineage>
</organism>
<dbReference type="EMBL" id="BK015719">
    <property type="protein sequence ID" value="DAE21863.1"/>
    <property type="molecule type" value="Genomic_DNA"/>
</dbReference>
<dbReference type="Pfam" id="PF16510">
    <property type="entry name" value="P22_portal"/>
    <property type="match status" value="1"/>
</dbReference>
<evidence type="ECO:0000313" key="1">
    <source>
        <dbReference type="EMBL" id="DAE21863.1"/>
    </source>
</evidence>
<name>A0A8S5QRG7_9CAUD</name>